<proteinExistence type="predicted"/>
<feature type="chain" id="PRO_5012240138" evidence="1">
    <location>
        <begin position="22"/>
        <end position="96"/>
    </location>
</feature>
<dbReference type="Pfam" id="PF08239">
    <property type="entry name" value="SH3_3"/>
    <property type="match status" value="1"/>
</dbReference>
<accession>A0A225NNV7</accession>
<dbReference type="AlphaFoldDB" id="A0A225NNV7"/>
<evidence type="ECO:0000313" key="3">
    <source>
        <dbReference type="EMBL" id="OWU76095.1"/>
    </source>
</evidence>
<sequence length="96" mass="10288">MRRAILVALAAATLGTGPAGAASMGQYEVFGVDDDDMLKMREGPGTGYVVIVGLPNGTVLQVHDCQQSGATNWCRVSLDRARRLKGYVSLAYLRKM</sequence>
<feature type="domain" description="SH3b" evidence="2">
    <location>
        <begin position="38"/>
        <end position="93"/>
    </location>
</feature>
<dbReference type="RefSeq" id="WP_088649305.1">
    <property type="nucleotide sequence ID" value="NZ_AQQR01000002.1"/>
</dbReference>
<dbReference type="EMBL" id="AQQR01000002">
    <property type="protein sequence ID" value="OWU76095.1"/>
    <property type="molecule type" value="Genomic_DNA"/>
</dbReference>
<protein>
    <submittedName>
        <fullName evidence="3">Peptide-binding protein</fullName>
    </submittedName>
</protein>
<evidence type="ECO:0000313" key="4">
    <source>
        <dbReference type="Proteomes" id="UP000215377"/>
    </source>
</evidence>
<dbReference type="OrthoDB" id="8451772at2"/>
<organism evidence="3 4">
    <name type="scientific">Marinibacterium profundimaris</name>
    <dbReference type="NCBI Taxonomy" id="1679460"/>
    <lineage>
        <taxon>Bacteria</taxon>
        <taxon>Pseudomonadati</taxon>
        <taxon>Pseudomonadota</taxon>
        <taxon>Alphaproteobacteria</taxon>
        <taxon>Rhodobacterales</taxon>
        <taxon>Paracoccaceae</taxon>
        <taxon>Marinibacterium</taxon>
    </lineage>
</organism>
<reference evidence="3 4" key="1">
    <citation type="submission" date="2013-04" db="EMBL/GenBank/DDBJ databases">
        <title>Oceanicola sp. 22II1-22F33 Genome Sequencing.</title>
        <authorList>
            <person name="Lai Q."/>
            <person name="Li G."/>
            <person name="Shao Z."/>
        </authorList>
    </citation>
    <scope>NUCLEOTIDE SEQUENCE [LARGE SCALE GENOMIC DNA]</scope>
    <source>
        <strain evidence="3 4">22II1-22F33</strain>
    </source>
</reference>
<gene>
    <name evidence="3" type="ORF">ATO3_08065</name>
</gene>
<feature type="signal peptide" evidence="1">
    <location>
        <begin position="1"/>
        <end position="21"/>
    </location>
</feature>
<dbReference type="InterPro" id="IPR003646">
    <property type="entry name" value="SH3-like_bac-type"/>
</dbReference>
<keyword evidence="4" id="KW-1185">Reference proteome</keyword>
<keyword evidence="1" id="KW-0732">Signal</keyword>
<dbReference type="Gene3D" id="2.30.30.40">
    <property type="entry name" value="SH3 Domains"/>
    <property type="match status" value="1"/>
</dbReference>
<comment type="caution">
    <text evidence="3">The sequence shown here is derived from an EMBL/GenBank/DDBJ whole genome shotgun (WGS) entry which is preliminary data.</text>
</comment>
<evidence type="ECO:0000256" key="1">
    <source>
        <dbReference type="SAM" id="SignalP"/>
    </source>
</evidence>
<evidence type="ECO:0000259" key="2">
    <source>
        <dbReference type="Pfam" id="PF08239"/>
    </source>
</evidence>
<name>A0A225NNV7_9RHOB</name>
<dbReference type="Proteomes" id="UP000215377">
    <property type="component" value="Unassembled WGS sequence"/>
</dbReference>